<organism evidence="2 3">
    <name type="scientific">Actinopolyspora saharensis</name>
    <dbReference type="NCBI Taxonomy" id="995062"/>
    <lineage>
        <taxon>Bacteria</taxon>
        <taxon>Bacillati</taxon>
        <taxon>Actinomycetota</taxon>
        <taxon>Actinomycetes</taxon>
        <taxon>Actinopolysporales</taxon>
        <taxon>Actinopolysporaceae</taxon>
        <taxon>Actinopolyspora</taxon>
    </lineage>
</organism>
<name>A0A1H1FQL4_9ACTN</name>
<dbReference type="EMBL" id="FNKO01000002">
    <property type="protein sequence ID" value="SDR03201.1"/>
    <property type="molecule type" value="Genomic_DNA"/>
</dbReference>
<reference evidence="3" key="1">
    <citation type="submission" date="2016-10" db="EMBL/GenBank/DDBJ databases">
        <authorList>
            <person name="Varghese N."/>
            <person name="Submissions S."/>
        </authorList>
    </citation>
    <scope>NUCLEOTIDE SEQUENCE [LARGE SCALE GENOMIC DNA]</scope>
    <source>
        <strain evidence="3">DSM 45459</strain>
    </source>
</reference>
<accession>A0A1H1FQL4</accession>
<evidence type="ECO:0000313" key="2">
    <source>
        <dbReference type="EMBL" id="SDR03201.1"/>
    </source>
</evidence>
<feature type="compositionally biased region" description="Basic and acidic residues" evidence="1">
    <location>
        <begin position="150"/>
        <end position="160"/>
    </location>
</feature>
<dbReference type="Proteomes" id="UP000199301">
    <property type="component" value="Unassembled WGS sequence"/>
</dbReference>
<sequence>MQHQLLVPMLLTLLAIALLAWPEHPAAPRSRPHVRHADSGPGALSVWQLHARLAPAGAAGTGELTPQVPARAAPQPPPAAPARSEPPARPEPPEPAAPPRIPPPETPHAPVRWPETDPDEPAPEQVRPQWIDREFPAAPPQPLVPAARTAWREPHPDGRDSAWNAAPHASRPAPPPPDPALEIMRRVRDGLLLL</sequence>
<gene>
    <name evidence="2" type="ORF">SAMN04489718_3175</name>
</gene>
<keyword evidence="3" id="KW-1185">Reference proteome</keyword>
<feature type="region of interest" description="Disordered" evidence="1">
    <location>
        <begin position="59"/>
        <end position="181"/>
    </location>
</feature>
<evidence type="ECO:0000313" key="3">
    <source>
        <dbReference type="Proteomes" id="UP000199301"/>
    </source>
</evidence>
<dbReference type="STRING" id="995062.SAMN04489718_3175"/>
<dbReference type="AlphaFoldDB" id="A0A1H1FQL4"/>
<feature type="compositionally biased region" description="Pro residues" evidence="1">
    <location>
        <begin position="93"/>
        <end position="107"/>
    </location>
</feature>
<dbReference type="RefSeq" id="WP_092525113.1">
    <property type="nucleotide sequence ID" value="NZ_FNKO01000002.1"/>
</dbReference>
<protein>
    <submittedName>
        <fullName evidence="2">Uncharacterized protein</fullName>
    </submittedName>
</protein>
<dbReference type="PRINTS" id="PR01217">
    <property type="entry name" value="PRICHEXTENSN"/>
</dbReference>
<evidence type="ECO:0000256" key="1">
    <source>
        <dbReference type="SAM" id="MobiDB-lite"/>
    </source>
</evidence>
<proteinExistence type="predicted"/>